<gene>
    <name evidence="5" type="ORF">BKCO1_1100019</name>
</gene>
<dbReference type="InterPro" id="IPR033749">
    <property type="entry name" value="Polyprenyl_synt_CS"/>
</dbReference>
<dbReference type="GO" id="GO:0043386">
    <property type="term" value="P:mycotoxin biosynthetic process"/>
    <property type="evidence" value="ECO:0007669"/>
    <property type="project" value="UniProtKB-ARBA"/>
</dbReference>
<sequence length="744" mass="79945">MSSPCGRSASQQQGTLPSTPPPSQSRPLNPASEFGVTANADDCGGWQPTQALSLRLHPHPELSDQGARRAAAADCSIGADADAVGDGTPAPLPQQQPTPAGAVSLAAVAIPNCLSERLEVVSYALELALRYDASDNHIHGATHDKLVVDGGDSVATTTSNDASGASAQNPSSEGPTGSTSGSQSSSKLTFKGQRDDLQGKMLLEMLELDSTRALDAMEAWSRAVWLRAERKRKQVPQQLDEGTWDEYVRDWMLQPSQALWYGLMTFGLGISLTEEEREECFRLCRGAFVAFGLREDLLAWDAATGGGITAPEFGALNLLIQQGGGGAVEARRKYLEIVRAEETEYAQNLQDLNGRDDLSAAAKEFVCQAQHILTGFTLWAKLRLAGGANAGAEGADAGSSENGISDETGCARKKRVDSAMSSPKKMDHDDCDLQDMCNTDLPEASTEMVMAPFHYLKSLPSKGVREKAIDALNIWVGASAESISTIKVIVGDVHALSLMLDDFEDNSPLRRSRPATHGVFGVAQTVNSANFQIVDVIGRAAELNDAEFQRVVIDEMKNLLVGQSMDLYWTYNVSVPTVREYLQMVDGKTGGLFRMISRLMVARSELEPKPLGLDRLMTLLGRYFQIRDDYSNLVSDQYTAAKGFAEDLDEGKCSLILMHALEHGDPTARRLLSGMMQQRRTAGCAGPGHKELILGILEEAGSLAYTAGVLGALAVELVEEIGAVERATGKTNAALRGLVEALRV</sequence>
<organism evidence="5 6">
    <name type="scientific">Diplodia corticola</name>
    <dbReference type="NCBI Taxonomy" id="236234"/>
    <lineage>
        <taxon>Eukaryota</taxon>
        <taxon>Fungi</taxon>
        <taxon>Dikarya</taxon>
        <taxon>Ascomycota</taxon>
        <taxon>Pezizomycotina</taxon>
        <taxon>Dothideomycetes</taxon>
        <taxon>Dothideomycetes incertae sedis</taxon>
        <taxon>Botryosphaeriales</taxon>
        <taxon>Botryosphaeriaceae</taxon>
        <taxon>Diplodia</taxon>
    </lineage>
</organism>
<dbReference type="PANTHER" id="PTHR12001">
    <property type="entry name" value="GERANYLGERANYL PYROPHOSPHATE SYNTHASE"/>
    <property type="match status" value="1"/>
</dbReference>
<name>A0A1J9R8C5_9PEZI</name>
<keyword evidence="2" id="KW-0479">Metal-binding</keyword>
<keyword evidence="1" id="KW-0808">Transferase</keyword>
<proteinExistence type="predicted"/>
<dbReference type="GO" id="GO:0008299">
    <property type="term" value="P:isoprenoid biosynthetic process"/>
    <property type="evidence" value="ECO:0007669"/>
    <property type="project" value="InterPro"/>
</dbReference>
<comment type="caution">
    <text evidence="5">The sequence shown here is derived from an EMBL/GenBank/DDBJ whole genome shotgun (WGS) entry which is preliminary data.</text>
</comment>
<dbReference type="SFLD" id="SFLDS00005">
    <property type="entry name" value="Isoprenoid_Synthase_Type_I"/>
    <property type="match status" value="1"/>
</dbReference>
<keyword evidence="6" id="KW-1185">Reference proteome</keyword>
<evidence type="ECO:0000313" key="6">
    <source>
        <dbReference type="Proteomes" id="UP000183809"/>
    </source>
</evidence>
<feature type="region of interest" description="Disordered" evidence="4">
    <location>
        <begin position="391"/>
        <end position="428"/>
    </location>
</feature>
<evidence type="ECO:0000256" key="1">
    <source>
        <dbReference type="ARBA" id="ARBA00022679"/>
    </source>
</evidence>
<feature type="compositionally biased region" description="Polar residues" evidence="4">
    <location>
        <begin position="154"/>
        <end position="169"/>
    </location>
</feature>
<evidence type="ECO:0000313" key="5">
    <source>
        <dbReference type="EMBL" id="OJD36442.1"/>
    </source>
</evidence>
<dbReference type="GeneID" id="31010631"/>
<evidence type="ECO:0000256" key="4">
    <source>
        <dbReference type="SAM" id="MobiDB-lite"/>
    </source>
</evidence>
<reference evidence="5 6" key="1">
    <citation type="submission" date="2016-10" db="EMBL/GenBank/DDBJ databases">
        <title>Proteomics and genomics reveal pathogen-plant mechanisms compatible with a hemibiotrophic lifestyle of Diplodia corticola.</title>
        <authorList>
            <person name="Fernandes I."/>
            <person name="De Jonge R."/>
            <person name="Van De Peer Y."/>
            <person name="Devreese B."/>
            <person name="Alves A."/>
            <person name="Esteves A.C."/>
        </authorList>
    </citation>
    <scope>NUCLEOTIDE SEQUENCE [LARGE SCALE GENOMIC DNA]</scope>
    <source>
        <strain evidence="5 6">CBS 112549</strain>
    </source>
</reference>
<feature type="region of interest" description="Disordered" evidence="4">
    <location>
        <begin position="1"/>
        <end position="74"/>
    </location>
</feature>
<dbReference type="Proteomes" id="UP000183809">
    <property type="component" value="Unassembled WGS sequence"/>
</dbReference>
<dbReference type="InterPro" id="IPR000092">
    <property type="entry name" value="Polyprenyl_synt"/>
</dbReference>
<evidence type="ECO:0000256" key="2">
    <source>
        <dbReference type="ARBA" id="ARBA00022723"/>
    </source>
</evidence>
<feature type="compositionally biased region" description="Low complexity" evidence="4">
    <location>
        <begin position="63"/>
        <end position="74"/>
    </location>
</feature>
<feature type="region of interest" description="Disordered" evidence="4">
    <location>
        <begin position="152"/>
        <end position="190"/>
    </location>
</feature>
<dbReference type="PANTHER" id="PTHR12001:SF72">
    <property type="entry name" value="THIJ_PFPI FAMILY PROTEIN (AFU_ORTHOLOGUE AFUA_3G01210)-RELATED"/>
    <property type="match status" value="1"/>
</dbReference>
<dbReference type="GO" id="GO:0004659">
    <property type="term" value="F:prenyltransferase activity"/>
    <property type="evidence" value="ECO:0007669"/>
    <property type="project" value="InterPro"/>
</dbReference>
<dbReference type="GO" id="GO:0046165">
    <property type="term" value="P:alcohol biosynthetic process"/>
    <property type="evidence" value="ECO:0007669"/>
    <property type="project" value="UniProtKB-ARBA"/>
</dbReference>
<dbReference type="Pfam" id="PF00348">
    <property type="entry name" value="polyprenyl_synt"/>
    <property type="match status" value="1"/>
</dbReference>
<dbReference type="AlphaFoldDB" id="A0A1J9R8C5"/>
<dbReference type="OrthoDB" id="6921389at2759"/>
<dbReference type="SUPFAM" id="SSF48576">
    <property type="entry name" value="Terpenoid synthases"/>
    <property type="match status" value="2"/>
</dbReference>
<keyword evidence="3" id="KW-0460">Magnesium</keyword>
<dbReference type="STRING" id="236234.A0A1J9R8C5"/>
<dbReference type="GO" id="GO:0046872">
    <property type="term" value="F:metal ion binding"/>
    <property type="evidence" value="ECO:0007669"/>
    <property type="project" value="UniProtKB-KW"/>
</dbReference>
<dbReference type="EMBL" id="MNUE01000011">
    <property type="protein sequence ID" value="OJD36442.1"/>
    <property type="molecule type" value="Genomic_DNA"/>
</dbReference>
<feature type="compositionally biased region" description="Polar residues" evidence="4">
    <location>
        <begin position="1"/>
        <end position="17"/>
    </location>
</feature>
<protein>
    <submittedName>
        <fullName evidence="5">Geranylgeranyl pyrophosphate synthase</fullName>
    </submittedName>
</protein>
<dbReference type="PROSITE" id="PS00444">
    <property type="entry name" value="POLYPRENYL_SYNTHASE_2"/>
    <property type="match status" value="1"/>
</dbReference>
<evidence type="ECO:0000256" key="3">
    <source>
        <dbReference type="ARBA" id="ARBA00022842"/>
    </source>
</evidence>
<dbReference type="InterPro" id="IPR008949">
    <property type="entry name" value="Isoprenoid_synthase_dom_sf"/>
</dbReference>
<feature type="compositionally biased region" description="Low complexity" evidence="4">
    <location>
        <begin position="170"/>
        <end position="186"/>
    </location>
</feature>
<dbReference type="Gene3D" id="1.10.600.10">
    <property type="entry name" value="Farnesyl Diphosphate Synthase"/>
    <property type="match status" value="2"/>
</dbReference>
<feature type="compositionally biased region" description="Low complexity" evidence="4">
    <location>
        <begin position="391"/>
        <end position="403"/>
    </location>
</feature>
<accession>A0A1J9R8C5</accession>
<dbReference type="RefSeq" id="XP_020132702.1">
    <property type="nucleotide sequence ID" value="XM_020270372.1"/>
</dbReference>